<dbReference type="GO" id="GO:0005886">
    <property type="term" value="C:plasma membrane"/>
    <property type="evidence" value="ECO:0007669"/>
    <property type="project" value="UniProtKB-SubCell"/>
</dbReference>
<organism evidence="11 12">
    <name type="scientific">Sulfurimonas hongkongensis</name>
    <dbReference type="NCBI Taxonomy" id="1172190"/>
    <lineage>
        <taxon>Bacteria</taxon>
        <taxon>Pseudomonadati</taxon>
        <taxon>Campylobacterota</taxon>
        <taxon>Epsilonproteobacteria</taxon>
        <taxon>Campylobacterales</taxon>
        <taxon>Sulfurimonadaceae</taxon>
        <taxon>Sulfurimonas</taxon>
    </lineage>
</organism>
<evidence type="ECO:0000256" key="6">
    <source>
        <dbReference type="ARBA" id="ARBA00023136"/>
    </source>
</evidence>
<proteinExistence type="inferred from homology"/>
<feature type="transmembrane region" description="Helical" evidence="7">
    <location>
        <begin position="55"/>
        <end position="78"/>
    </location>
</feature>
<feature type="domain" description="Mechanosensitive ion channel MscS" evidence="8">
    <location>
        <begin position="103"/>
        <end position="170"/>
    </location>
</feature>
<dbReference type="SUPFAM" id="SSF82689">
    <property type="entry name" value="Mechanosensitive channel protein MscS (YggB), C-terminal domain"/>
    <property type="match status" value="1"/>
</dbReference>
<keyword evidence="12" id="KW-1185">Reference proteome</keyword>
<comment type="caution">
    <text evidence="11">The sequence shown here is derived from an EMBL/GenBank/DDBJ whole genome shotgun (WGS) entry which is preliminary data.</text>
</comment>
<evidence type="ECO:0000256" key="7">
    <source>
        <dbReference type="SAM" id="Phobius"/>
    </source>
</evidence>
<dbReference type="Pfam" id="PF21082">
    <property type="entry name" value="MS_channel_3rd"/>
    <property type="match status" value="1"/>
</dbReference>
<dbReference type="PANTHER" id="PTHR30221:SF1">
    <property type="entry name" value="SMALL-CONDUCTANCE MECHANOSENSITIVE CHANNEL"/>
    <property type="match status" value="1"/>
</dbReference>
<keyword evidence="6 7" id="KW-0472">Membrane</keyword>
<evidence type="ECO:0000256" key="2">
    <source>
        <dbReference type="ARBA" id="ARBA00008017"/>
    </source>
</evidence>
<dbReference type="InterPro" id="IPR008910">
    <property type="entry name" value="MSC_TM_helix"/>
</dbReference>
<dbReference type="RefSeq" id="WP_021287855.1">
    <property type="nucleotide sequence ID" value="NZ_AUPZ01000010.1"/>
</dbReference>
<dbReference type="Pfam" id="PF21088">
    <property type="entry name" value="MS_channel_1st"/>
    <property type="match status" value="1"/>
</dbReference>
<dbReference type="STRING" id="1172190.M947_08000"/>
<dbReference type="AlphaFoldDB" id="T0KPQ0"/>
<comment type="similarity">
    <text evidence="2">Belongs to the MscS (TC 1.A.23) family.</text>
</comment>
<reference evidence="11 12" key="1">
    <citation type="submission" date="2013-07" db="EMBL/GenBank/DDBJ databases">
        <title>Sulfurimonas hongkongensis AST-10 Genome Sequencing.</title>
        <authorList>
            <person name="Cai L."/>
            <person name="Zhang T."/>
        </authorList>
    </citation>
    <scope>NUCLEOTIDE SEQUENCE [LARGE SCALE GENOMIC DNA]</scope>
    <source>
        <strain evidence="11 12">AST-10</strain>
    </source>
</reference>
<dbReference type="Pfam" id="PF05552">
    <property type="entry name" value="MS_channel_1st_1"/>
    <property type="match status" value="1"/>
</dbReference>
<dbReference type="InterPro" id="IPR006685">
    <property type="entry name" value="MscS_channel_2nd"/>
</dbReference>
<dbReference type="SUPFAM" id="SSF82861">
    <property type="entry name" value="Mechanosensitive channel protein MscS (YggB), transmembrane region"/>
    <property type="match status" value="1"/>
</dbReference>
<evidence type="ECO:0000259" key="10">
    <source>
        <dbReference type="Pfam" id="PF21088"/>
    </source>
</evidence>
<dbReference type="PROSITE" id="PS01246">
    <property type="entry name" value="UPF0003"/>
    <property type="match status" value="1"/>
</dbReference>
<comment type="subcellular location">
    <subcellularLocation>
        <location evidence="1">Cell membrane</location>
        <topology evidence="1">Multi-pass membrane protein</topology>
    </subcellularLocation>
</comment>
<feature type="transmembrane region" description="Helical" evidence="7">
    <location>
        <begin position="17"/>
        <end position="35"/>
    </location>
</feature>
<dbReference type="Pfam" id="PF00924">
    <property type="entry name" value="MS_channel_2nd"/>
    <property type="match status" value="1"/>
</dbReference>
<dbReference type="OrthoDB" id="9784565at2"/>
<evidence type="ECO:0008006" key="13">
    <source>
        <dbReference type="Google" id="ProtNLM"/>
    </source>
</evidence>
<dbReference type="EMBL" id="AUPZ01000010">
    <property type="protein sequence ID" value="EQB39094.1"/>
    <property type="molecule type" value="Genomic_DNA"/>
</dbReference>
<feature type="domain" description="Mechanosensitive ion channel transmembrane helices 2/3" evidence="10">
    <location>
        <begin position="62"/>
        <end position="102"/>
    </location>
</feature>
<dbReference type="SUPFAM" id="SSF50182">
    <property type="entry name" value="Sm-like ribonucleoproteins"/>
    <property type="match status" value="1"/>
</dbReference>
<dbReference type="InterPro" id="IPR010920">
    <property type="entry name" value="LSM_dom_sf"/>
</dbReference>
<dbReference type="Gene3D" id="2.30.30.60">
    <property type="match status" value="1"/>
</dbReference>
<evidence type="ECO:0000256" key="4">
    <source>
        <dbReference type="ARBA" id="ARBA00022692"/>
    </source>
</evidence>
<dbReference type="Gene3D" id="3.30.70.100">
    <property type="match status" value="1"/>
</dbReference>
<evidence type="ECO:0000313" key="12">
    <source>
        <dbReference type="Proteomes" id="UP000015520"/>
    </source>
</evidence>
<evidence type="ECO:0000256" key="3">
    <source>
        <dbReference type="ARBA" id="ARBA00022475"/>
    </source>
</evidence>
<dbReference type="InterPro" id="IPR006686">
    <property type="entry name" value="MscS_channel_CS"/>
</dbReference>
<dbReference type="Proteomes" id="UP000015520">
    <property type="component" value="Unassembled WGS sequence"/>
</dbReference>
<keyword evidence="4 7" id="KW-0812">Transmembrane</keyword>
<dbReference type="InterPro" id="IPR045275">
    <property type="entry name" value="MscS_archaea/bacteria_type"/>
</dbReference>
<dbReference type="Gene3D" id="1.10.287.1260">
    <property type="match status" value="1"/>
</dbReference>
<dbReference type="InterPro" id="IPR011066">
    <property type="entry name" value="MscS_channel_C_sf"/>
</dbReference>
<keyword evidence="3" id="KW-1003">Cell membrane</keyword>
<name>T0KPQ0_9BACT</name>
<dbReference type="InterPro" id="IPR049278">
    <property type="entry name" value="MS_channel_C"/>
</dbReference>
<dbReference type="GO" id="GO:0008381">
    <property type="term" value="F:mechanosensitive monoatomic ion channel activity"/>
    <property type="evidence" value="ECO:0007669"/>
    <property type="project" value="InterPro"/>
</dbReference>
<dbReference type="InterPro" id="IPR023408">
    <property type="entry name" value="MscS_beta-dom_sf"/>
</dbReference>
<evidence type="ECO:0000256" key="5">
    <source>
        <dbReference type="ARBA" id="ARBA00022989"/>
    </source>
</evidence>
<dbReference type="PANTHER" id="PTHR30221">
    <property type="entry name" value="SMALL-CONDUCTANCE MECHANOSENSITIVE CHANNEL"/>
    <property type="match status" value="1"/>
</dbReference>
<dbReference type="InterPro" id="IPR011014">
    <property type="entry name" value="MscS_channel_TM-2"/>
</dbReference>
<dbReference type="eggNOG" id="COG0668">
    <property type="taxonomic scope" value="Bacteria"/>
</dbReference>
<feature type="transmembrane region" description="Helical" evidence="7">
    <location>
        <begin position="84"/>
        <end position="101"/>
    </location>
</feature>
<keyword evidence="5 7" id="KW-1133">Transmembrane helix</keyword>
<dbReference type="InterPro" id="IPR049142">
    <property type="entry name" value="MS_channel_1st"/>
</dbReference>
<feature type="domain" description="Mechanosensitive ion channel MscS C-terminal" evidence="9">
    <location>
        <begin position="179"/>
        <end position="258"/>
    </location>
</feature>
<evidence type="ECO:0000256" key="1">
    <source>
        <dbReference type="ARBA" id="ARBA00004651"/>
    </source>
</evidence>
<gene>
    <name evidence="11" type="ORF">M947_08000</name>
</gene>
<evidence type="ECO:0000259" key="8">
    <source>
        <dbReference type="Pfam" id="PF00924"/>
    </source>
</evidence>
<protein>
    <recommendedName>
        <fullName evidence="13">Mechanosensitive ion channel protein MscS</fullName>
    </recommendedName>
</protein>
<accession>T0KPQ0</accession>
<sequence>MEISKYIDMMLVYLSQYGLKVIAAILIFFIGKWAIKKLTALSKSLLIKAKVDDTLVEFADSIMYFSLLVVVVLSSLNALGIDTTSFLAILGAASLAVGLALKDSLSNIGSAVLIIVFRPFKVGDFIDAGGASGTVEDINLFSTTISPADNRTITVPNSAITKSNITNYSKKSTRRLSHTFGIGYDDDLKLAKEILMQIMLDDKRILREPAPFVAVSELADSSINLIFRAWTKTEDYWSVYYDSLETVKLTFDEKGISIPYPQLDVHTQR</sequence>
<evidence type="ECO:0000313" key="11">
    <source>
        <dbReference type="EMBL" id="EQB39094.1"/>
    </source>
</evidence>
<dbReference type="PATRIC" id="fig|1172190.3.peg.1543"/>
<evidence type="ECO:0000259" key="9">
    <source>
        <dbReference type="Pfam" id="PF21082"/>
    </source>
</evidence>